<protein>
    <submittedName>
        <fullName evidence="1">Uncharacterized protein</fullName>
    </submittedName>
</protein>
<name>A0AAU7E633_9BACT</name>
<dbReference type="RefSeq" id="WP_348518691.1">
    <property type="nucleotide sequence ID" value="NZ_CP155620.1"/>
</dbReference>
<dbReference type="EMBL" id="CP155620">
    <property type="protein sequence ID" value="XBJ29423.1"/>
    <property type="molecule type" value="Genomic_DNA"/>
</dbReference>
<reference evidence="1" key="1">
    <citation type="submission" date="2024-05" db="EMBL/GenBank/DDBJ databases">
        <title>Campylobacter coli isolated from environmental waters in Slovenia.</title>
        <authorList>
            <person name="Zautner A.E."/>
            <person name="Bunk B."/>
            <person name="Riedel T."/>
            <person name="Sproeer C."/>
        </authorList>
    </citation>
    <scope>NUCLEOTIDE SEQUENCE</scope>
    <source>
        <strain evidence="1">CCS1377</strain>
    </source>
</reference>
<organism evidence="1">
    <name type="scientific">Campylobacter sp. CCS1377</name>
    <dbReference type="NCBI Taxonomy" id="3158229"/>
    <lineage>
        <taxon>Bacteria</taxon>
        <taxon>Pseudomonadati</taxon>
        <taxon>Campylobacterota</taxon>
        <taxon>Epsilonproteobacteria</taxon>
        <taxon>Campylobacterales</taxon>
        <taxon>Campylobacteraceae</taxon>
        <taxon>Campylobacter</taxon>
    </lineage>
</organism>
<accession>A0AAU7E633</accession>
<sequence length="46" mass="5281">MQTITLQANEEQLSKLLELFKELNISYEIEADGYEKLLSECESGKT</sequence>
<evidence type="ECO:0000313" key="1">
    <source>
        <dbReference type="EMBL" id="XBJ29423.1"/>
    </source>
</evidence>
<gene>
    <name evidence="1" type="ORF">AAH949_00885</name>
</gene>
<proteinExistence type="predicted"/>
<dbReference type="AlphaFoldDB" id="A0AAU7E633"/>